<keyword evidence="4" id="KW-1185">Reference proteome</keyword>
<sequence length="294" mass="32927">MFKYTARMFCWHTSVADAGVDITTIKRHAGWKSTTVAEGYVDTSIENKTKIANQRLQSTTAEDVDVIEAVPSTEELNEHPKATDREDEVQQDGAESIEASPHKTHHYNPPPRNGGPPRGNNHGKPFEKDTYNGPPPPLPPKQAMDKYGTVGDTWPSPVPDMPQIISLDVKCEKNLMKVYLGFDKPFYGIVFSKGYYSNIHCIHLPAGLGRTSAHFEIGIHACGTTGNTENGLYGYGAESGSGTYFENIIVVQYDPQVQEVWDQARKLRCTWHDQYEKSVTFRPFPVDLFKKQYG</sequence>
<protein>
    <recommendedName>
        <fullName evidence="2">ZP domain-containing protein</fullName>
    </recommendedName>
</protein>
<proteinExistence type="predicted"/>
<feature type="domain" description="ZP" evidence="2">
    <location>
        <begin position="170"/>
        <end position="294"/>
    </location>
</feature>
<name>A0AAW1IEV0_POPJA</name>
<feature type="region of interest" description="Disordered" evidence="1">
    <location>
        <begin position="71"/>
        <end position="151"/>
    </location>
</feature>
<evidence type="ECO:0000313" key="4">
    <source>
        <dbReference type="Proteomes" id="UP001458880"/>
    </source>
</evidence>
<dbReference type="AlphaFoldDB" id="A0AAW1IEV0"/>
<comment type="caution">
    <text evidence="3">The sequence shown here is derived from an EMBL/GenBank/DDBJ whole genome shotgun (WGS) entry which is preliminary data.</text>
</comment>
<evidence type="ECO:0000256" key="1">
    <source>
        <dbReference type="SAM" id="MobiDB-lite"/>
    </source>
</evidence>
<evidence type="ECO:0000259" key="2">
    <source>
        <dbReference type="PROSITE" id="PS51034"/>
    </source>
</evidence>
<evidence type="ECO:0000313" key="3">
    <source>
        <dbReference type="EMBL" id="KAK9688117.1"/>
    </source>
</evidence>
<dbReference type="PROSITE" id="PS51034">
    <property type="entry name" value="ZP_2"/>
    <property type="match status" value="1"/>
</dbReference>
<dbReference type="EMBL" id="JASPKY010000605">
    <property type="protein sequence ID" value="KAK9688117.1"/>
    <property type="molecule type" value="Genomic_DNA"/>
</dbReference>
<gene>
    <name evidence="3" type="ORF">QE152_g35775</name>
</gene>
<dbReference type="InterPro" id="IPR056953">
    <property type="entry name" value="CUT_N"/>
</dbReference>
<accession>A0AAW1IEV0</accession>
<dbReference type="Pfam" id="PF25057">
    <property type="entry name" value="CUT_N"/>
    <property type="match status" value="1"/>
</dbReference>
<organism evidence="3 4">
    <name type="scientific">Popillia japonica</name>
    <name type="common">Japanese beetle</name>
    <dbReference type="NCBI Taxonomy" id="7064"/>
    <lineage>
        <taxon>Eukaryota</taxon>
        <taxon>Metazoa</taxon>
        <taxon>Ecdysozoa</taxon>
        <taxon>Arthropoda</taxon>
        <taxon>Hexapoda</taxon>
        <taxon>Insecta</taxon>
        <taxon>Pterygota</taxon>
        <taxon>Neoptera</taxon>
        <taxon>Endopterygota</taxon>
        <taxon>Coleoptera</taxon>
        <taxon>Polyphaga</taxon>
        <taxon>Scarabaeiformia</taxon>
        <taxon>Scarabaeidae</taxon>
        <taxon>Rutelinae</taxon>
        <taxon>Popillia</taxon>
    </lineage>
</organism>
<dbReference type="PANTHER" id="PTHR46560:SF4">
    <property type="entry name" value="DUSKY"/>
    <property type="match status" value="1"/>
</dbReference>
<dbReference type="PANTHER" id="PTHR46560">
    <property type="entry name" value="CYPHER, ISOFORM B"/>
    <property type="match status" value="1"/>
</dbReference>
<dbReference type="Proteomes" id="UP001458880">
    <property type="component" value="Unassembled WGS sequence"/>
</dbReference>
<reference evidence="3 4" key="1">
    <citation type="journal article" date="2024" name="BMC Genomics">
        <title>De novo assembly and annotation of Popillia japonica's genome with initial clues to its potential as an invasive pest.</title>
        <authorList>
            <person name="Cucini C."/>
            <person name="Boschi S."/>
            <person name="Funari R."/>
            <person name="Cardaioli E."/>
            <person name="Iannotti N."/>
            <person name="Marturano G."/>
            <person name="Paoli F."/>
            <person name="Bruttini M."/>
            <person name="Carapelli A."/>
            <person name="Frati F."/>
            <person name="Nardi F."/>
        </authorList>
    </citation>
    <scope>NUCLEOTIDE SEQUENCE [LARGE SCALE GENOMIC DNA]</scope>
    <source>
        <strain evidence="3">DMR45628</strain>
    </source>
</reference>
<dbReference type="InterPro" id="IPR001507">
    <property type="entry name" value="ZP_dom"/>
</dbReference>